<protein>
    <recommendedName>
        <fullName evidence="3">U-box domain-containing protein</fullName>
    </recommendedName>
</protein>
<organism evidence="4 5">
    <name type="scientific">Riccia sorocarpa</name>
    <dbReference type="NCBI Taxonomy" id="122646"/>
    <lineage>
        <taxon>Eukaryota</taxon>
        <taxon>Viridiplantae</taxon>
        <taxon>Streptophyta</taxon>
        <taxon>Embryophyta</taxon>
        <taxon>Marchantiophyta</taxon>
        <taxon>Marchantiopsida</taxon>
        <taxon>Marchantiidae</taxon>
        <taxon>Marchantiales</taxon>
        <taxon>Ricciaceae</taxon>
        <taxon>Riccia</taxon>
    </lineage>
</organism>
<dbReference type="InterPro" id="IPR013083">
    <property type="entry name" value="Znf_RING/FYVE/PHD"/>
</dbReference>
<evidence type="ECO:0000313" key="5">
    <source>
        <dbReference type="Proteomes" id="UP001633002"/>
    </source>
</evidence>
<dbReference type="SMART" id="SM00504">
    <property type="entry name" value="Ubox"/>
    <property type="match status" value="1"/>
</dbReference>
<name>A0ABD3GWJ5_9MARC</name>
<dbReference type="SUPFAM" id="SSF57850">
    <property type="entry name" value="RING/U-box"/>
    <property type="match status" value="1"/>
</dbReference>
<evidence type="ECO:0000259" key="3">
    <source>
        <dbReference type="SMART" id="SM00504"/>
    </source>
</evidence>
<evidence type="ECO:0000256" key="1">
    <source>
        <dbReference type="ARBA" id="ARBA00004906"/>
    </source>
</evidence>
<evidence type="ECO:0000256" key="2">
    <source>
        <dbReference type="SAM" id="MobiDB-lite"/>
    </source>
</evidence>
<gene>
    <name evidence="4" type="ORF">R1sor_000517</name>
</gene>
<keyword evidence="5" id="KW-1185">Reference proteome</keyword>
<feature type="region of interest" description="Disordered" evidence="2">
    <location>
        <begin position="1"/>
        <end position="30"/>
    </location>
</feature>
<comment type="caution">
    <text evidence="4">The sequence shown here is derived from an EMBL/GenBank/DDBJ whole genome shotgun (WGS) entry which is preliminary data.</text>
</comment>
<reference evidence="4 5" key="1">
    <citation type="submission" date="2024-09" db="EMBL/GenBank/DDBJ databases">
        <title>Chromosome-scale assembly of Riccia sorocarpa.</title>
        <authorList>
            <person name="Paukszto L."/>
        </authorList>
    </citation>
    <scope>NUCLEOTIDE SEQUENCE [LARGE SCALE GENOMIC DNA]</scope>
    <source>
        <strain evidence="4">LP-2024</strain>
        <tissue evidence="4">Aerial parts of the thallus</tissue>
    </source>
</reference>
<dbReference type="InterPro" id="IPR003613">
    <property type="entry name" value="Ubox_domain"/>
</dbReference>
<proteinExistence type="predicted"/>
<dbReference type="EMBL" id="JBJQOH010000006">
    <property type="protein sequence ID" value="KAL3682495.1"/>
    <property type="molecule type" value="Genomic_DNA"/>
</dbReference>
<accession>A0ABD3GWJ5</accession>
<sequence>MATVEQLQSSALSSSPRSNHDDSSDSSESIEDLIYDPLTKEIMVDPVKGSDGYTYDRWTIINKDLLVSPFTREPLSIVCDDINLRRWLFAKFRAEKLEEKFLEMREKYRRTTLDLVQDGQDGEALERLEHVLKWARQDSECQELRREISSRLDKWRTLAEPTVAAFLGSNGSDSNHAVAAGSSFTVQPDDVEVVAVKSSVGPDGGAAGESKGIASPPPSITAAVQPDSLLRRMENPEQRPQHHHGRRTLTQGKFWVKLGRIQELSTPKCLTRL</sequence>
<comment type="pathway">
    <text evidence="1">Protein modification; protein ubiquitination.</text>
</comment>
<dbReference type="AlphaFoldDB" id="A0ABD3GWJ5"/>
<dbReference type="Gene3D" id="3.30.40.10">
    <property type="entry name" value="Zinc/RING finger domain, C3HC4 (zinc finger)"/>
    <property type="match status" value="1"/>
</dbReference>
<feature type="domain" description="U-box" evidence="3">
    <location>
        <begin position="33"/>
        <end position="97"/>
    </location>
</feature>
<dbReference type="Proteomes" id="UP001633002">
    <property type="component" value="Unassembled WGS sequence"/>
</dbReference>
<dbReference type="Pfam" id="PF04564">
    <property type="entry name" value="U-box"/>
    <property type="match status" value="1"/>
</dbReference>
<feature type="region of interest" description="Disordered" evidence="2">
    <location>
        <begin position="199"/>
        <end position="222"/>
    </location>
</feature>
<evidence type="ECO:0000313" key="4">
    <source>
        <dbReference type="EMBL" id="KAL3682495.1"/>
    </source>
</evidence>